<dbReference type="STRING" id="73230.A0A2B7ZJK7"/>
<dbReference type="VEuPathDB" id="FungiDB:EMCG_07049"/>
<dbReference type="Pfam" id="PF14441">
    <property type="entry name" value="OTT_1508_deam"/>
    <property type="match status" value="1"/>
</dbReference>
<dbReference type="AlphaFoldDB" id="A0A2B7ZJK7"/>
<organism evidence="1 2">
    <name type="scientific">[Emmonsia] crescens</name>
    <dbReference type="NCBI Taxonomy" id="73230"/>
    <lineage>
        <taxon>Eukaryota</taxon>
        <taxon>Fungi</taxon>
        <taxon>Dikarya</taxon>
        <taxon>Ascomycota</taxon>
        <taxon>Pezizomycotina</taxon>
        <taxon>Eurotiomycetes</taxon>
        <taxon>Eurotiomycetidae</taxon>
        <taxon>Onygenales</taxon>
        <taxon>Ajellomycetaceae</taxon>
        <taxon>Emergomyces</taxon>
    </lineage>
</organism>
<proteinExistence type="predicted"/>
<evidence type="ECO:0000313" key="1">
    <source>
        <dbReference type="EMBL" id="PGH33359.1"/>
    </source>
</evidence>
<gene>
    <name evidence="1" type="ORF">GX50_03836</name>
</gene>
<reference evidence="1 2" key="1">
    <citation type="submission" date="2017-10" db="EMBL/GenBank/DDBJ databases">
        <title>Comparative genomics in systemic dimorphic fungi from Ajellomycetaceae.</title>
        <authorList>
            <person name="Munoz J.F."/>
            <person name="Mcewen J.G."/>
            <person name="Clay O.K."/>
            <person name="Cuomo C.A."/>
        </authorList>
    </citation>
    <scope>NUCLEOTIDE SEQUENCE [LARGE SCALE GENOMIC DNA]</scope>
    <source>
        <strain evidence="1 2">UAMH4076</strain>
    </source>
</reference>
<dbReference type="Proteomes" id="UP000226031">
    <property type="component" value="Unassembled WGS sequence"/>
</dbReference>
<evidence type="ECO:0000313" key="2">
    <source>
        <dbReference type="Proteomes" id="UP000226031"/>
    </source>
</evidence>
<dbReference type="InterPro" id="IPR027796">
    <property type="entry name" value="OTT_1508_deam-like"/>
</dbReference>
<keyword evidence="2" id="KW-1185">Reference proteome</keyword>
<protein>
    <submittedName>
        <fullName evidence="1">Uncharacterized protein</fullName>
    </submittedName>
</protein>
<dbReference type="EMBL" id="PDND01000065">
    <property type="protein sequence ID" value="PGH33359.1"/>
    <property type="molecule type" value="Genomic_DNA"/>
</dbReference>
<name>A0A2B7ZJK7_9EURO</name>
<sequence>MSTKITSADCERLVALLTEVDVGADVPRKGNTDLDPIQDRLAKALDALASLLVSRPTKEVIAVGLQMGSTDGNSCYTLTLASNDSIPQETLAHCHRIVKRLKQLGAEFYDLRKNTTDPTTLVSMEGELAESPKLDERKFSKKLRLMVDSFKKDVHKFSLPKFRQRLNKPSGSTTRHLAFRSYVNNLPDSNSPTVRSLKDINRILSWAAKALRNYPEELPEYDLDIFAEGMDRIGVMVRKMIKTNSWMVQLLDVAPQPTFPLERFLRKISSIPNAFDILLKCAHSPRLYRRFFAEQEIKVKILPNQPQQIRLPTSDQWAETSKQILSNSAAGLSLYDDKEENPPGYLLRRRFSGVEIICGPVHCECLLALHLVSENRTGIIAVQYLGVSKLSCLACWEFLKALRGNGIMFYTKGSHAKAYFPWKFPEQEINRAGLPEETQTRLTTSFFTNMSEIYVQRLLEEERIRKLSDSSTGSDGEMDHVWKFTMDIFEE</sequence>
<accession>A0A2B7ZJK7</accession>
<comment type="caution">
    <text evidence="1">The sequence shown here is derived from an EMBL/GenBank/DDBJ whole genome shotgun (WGS) entry which is preliminary data.</text>
</comment>